<dbReference type="Proteomes" id="UP000214746">
    <property type="component" value="Unassembled WGS sequence"/>
</dbReference>
<dbReference type="SUPFAM" id="SSF54534">
    <property type="entry name" value="FKBP-like"/>
    <property type="match status" value="1"/>
</dbReference>
<feature type="domain" description="Transcription elongation factor GreA/GreB C-terminal" evidence="1">
    <location>
        <begin position="68"/>
        <end position="138"/>
    </location>
</feature>
<evidence type="ECO:0000313" key="2">
    <source>
        <dbReference type="EMBL" id="PZE20882.1"/>
    </source>
</evidence>
<organism evidence="2 3">
    <name type="scientific">Paenibacillus xerothermodurans</name>
    <dbReference type="NCBI Taxonomy" id="1977292"/>
    <lineage>
        <taxon>Bacteria</taxon>
        <taxon>Bacillati</taxon>
        <taxon>Bacillota</taxon>
        <taxon>Bacilli</taxon>
        <taxon>Bacillales</taxon>
        <taxon>Paenibacillaceae</taxon>
        <taxon>Paenibacillus</taxon>
    </lineage>
</organism>
<dbReference type="Gene3D" id="3.10.50.30">
    <property type="entry name" value="Transcription elongation factor, GreA/GreB, C-terminal domain"/>
    <property type="match status" value="1"/>
</dbReference>
<gene>
    <name evidence="2" type="ORF">CBW46_009280</name>
</gene>
<dbReference type="Pfam" id="PF01272">
    <property type="entry name" value="GreA_GreB"/>
    <property type="match status" value="1"/>
</dbReference>
<protein>
    <recommendedName>
        <fullName evidence="1">Transcription elongation factor GreA/GreB C-terminal domain-containing protein</fullName>
    </recommendedName>
</protein>
<dbReference type="AlphaFoldDB" id="A0A2W1NZD3"/>
<sequence length="145" mass="16738">MSHSILTNGFRDGLLKQLVYFDENKYNLLDKFASSTDFEKNQIDRLVKHYQKRVENILAGFHEDLLQSRVLIGSKVLLQFENEDQTETYHIVLPDETNYDNCISFLSPLGKGLLFAQCKDTIAIHTPQGEQRVLVLKNEYVLNTS</sequence>
<dbReference type="GO" id="GO:0003677">
    <property type="term" value="F:DNA binding"/>
    <property type="evidence" value="ECO:0007669"/>
    <property type="project" value="InterPro"/>
</dbReference>
<evidence type="ECO:0000259" key="1">
    <source>
        <dbReference type="Pfam" id="PF01272"/>
    </source>
</evidence>
<name>A0A2W1NZD3_PAEXE</name>
<dbReference type="EMBL" id="NHRJ02000004">
    <property type="protein sequence ID" value="PZE20882.1"/>
    <property type="molecule type" value="Genomic_DNA"/>
</dbReference>
<proteinExistence type="predicted"/>
<reference evidence="2" key="1">
    <citation type="submission" date="2018-06" db="EMBL/GenBank/DDBJ databases">
        <title>Paenibacillus xerothermodurans sp. nov. an extremely dry heat resistant spore forming bacterium isolated from the soil of Cape Canaveral, Florida.</title>
        <authorList>
            <person name="Seuylemezian A."/>
            <person name="Kaur N."/>
            <person name="Patil P."/>
            <person name="Patil P."/>
            <person name="Mayilraj S."/>
            <person name="Vaishampayan P."/>
        </authorList>
    </citation>
    <scope>NUCLEOTIDE SEQUENCE [LARGE SCALE GENOMIC DNA]</scope>
    <source>
        <strain evidence="2">ATCC 27380</strain>
    </source>
</reference>
<dbReference type="InterPro" id="IPR001437">
    <property type="entry name" value="Tscrpt_elong_fac_GreA/B_C"/>
</dbReference>
<dbReference type="GO" id="GO:0032784">
    <property type="term" value="P:regulation of DNA-templated transcription elongation"/>
    <property type="evidence" value="ECO:0007669"/>
    <property type="project" value="InterPro"/>
</dbReference>
<keyword evidence="3" id="KW-1185">Reference proteome</keyword>
<accession>A0A2W1NZD3</accession>
<dbReference type="InterPro" id="IPR036953">
    <property type="entry name" value="GreA/GreB_C_sf"/>
</dbReference>
<evidence type="ECO:0000313" key="3">
    <source>
        <dbReference type="Proteomes" id="UP000214746"/>
    </source>
</evidence>
<comment type="caution">
    <text evidence="2">The sequence shown here is derived from an EMBL/GenBank/DDBJ whole genome shotgun (WGS) entry which is preliminary data.</text>
</comment>